<dbReference type="Proteomes" id="UP001630127">
    <property type="component" value="Unassembled WGS sequence"/>
</dbReference>
<accession>A0ABD2YXS6</accession>
<comment type="caution">
    <text evidence="1">The sequence shown here is derived from an EMBL/GenBank/DDBJ whole genome shotgun (WGS) entry which is preliminary data.</text>
</comment>
<name>A0ABD2YXS6_9GENT</name>
<protein>
    <submittedName>
        <fullName evidence="1">Uncharacterized protein</fullName>
    </submittedName>
</protein>
<reference evidence="1 2" key="1">
    <citation type="submission" date="2024-11" db="EMBL/GenBank/DDBJ databases">
        <title>A near-complete genome assembly of Cinchona calisaya.</title>
        <authorList>
            <person name="Lian D.C."/>
            <person name="Zhao X.W."/>
            <person name="Wei L."/>
        </authorList>
    </citation>
    <scope>NUCLEOTIDE SEQUENCE [LARGE SCALE GENOMIC DNA]</scope>
    <source>
        <tissue evidence="1">Nenye</tissue>
    </source>
</reference>
<organism evidence="1 2">
    <name type="scientific">Cinchona calisaya</name>
    <dbReference type="NCBI Taxonomy" id="153742"/>
    <lineage>
        <taxon>Eukaryota</taxon>
        <taxon>Viridiplantae</taxon>
        <taxon>Streptophyta</taxon>
        <taxon>Embryophyta</taxon>
        <taxon>Tracheophyta</taxon>
        <taxon>Spermatophyta</taxon>
        <taxon>Magnoliopsida</taxon>
        <taxon>eudicotyledons</taxon>
        <taxon>Gunneridae</taxon>
        <taxon>Pentapetalae</taxon>
        <taxon>asterids</taxon>
        <taxon>lamiids</taxon>
        <taxon>Gentianales</taxon>
        <taxon>Rubiaceae</taxon>
        <taxon>Cinchonoideae</taxon>
        <taxon>Cinchoneae</taxon>
        <taxon>Cinchona</taxon>
    </lineage>
</organism>
<evidence type="ECO:0000313" key="2">
    <source>
        <dbReference type="Proteomes" id="UP001630127"/>
    </source>
</evidence>
<proteinExistence type="predicted"/>
<dbReference type="EMBL" id="JBJUIK010000011">
    <property type="protein sequence ID" value="KAL3512076.1"/>
    <property type="molecule type" value="Genomic_DNA"/>
</dbReference>
<evidence type="ECO:0000313" key="1">
    <source>
        <dbReference type="EMBL" id="KAL3512076.1"/>
    </source>
</evidence>
<dbReference type="AlphaFoldDB" id="A0ABD2YXS6"/>
<gene>
    <name evidence="1" type="ORF">ACH5RR_024793</name>
</gene>
<keyword evidence="2" id="KW-1185">Reference proteome</keyword>
<sequence>MKVILDVLEKLSKLDVNALLYKFGFQHLDTFSVVPLPKRNNNQALRISLFISQYALLLSYLQYWQHFLDPDIPARVLQFLLANEKDNELDLQKVS</sequence>